<evidence type="ECO:0000313" key="1">
    <source>
        <dbReference type="EMBL" id="TFD56758.1"/>
    </source>
</evidence>
<organism evidence="1 2">
    <name type="scientific">Cryobacterium suzukii</name>
    <dbReference type="NCBI Taxonomy" id="1259198"/>
    <lineage>
        <taxon>Bacteria</taxon>
        <taxon>Bacillati</taxon>
        <taxon>Actinomycetota</taxon>
        <taxon>Actinomycetes</taxon>
        <taxon>Micrococcales</taxon>
        <taxon>Microbacteriaceae</taxon>
        <taxon>Cryobacterium</taxon>
    </lineage>
</organism>
<dbReference type="RefSeq" id="WP_134516821.1">
    <property type="nucleotide sequence ID" value="NZ_SOHJ01000015.1"/>
</dbReference>
<dbReference type="OrthoDB" id="4157938at2"/>
<name>A0A4R9AC48_9MICO</name>
<keyword evidence="2" id="KW-1185">Reference proteome</keyword>
<evidence type="ECO:0000313" key="2">
    <source>
        <dbReference type="Proteomes" id="UP000298170"/>
    </source>
</evidence>
<gene>
    <name evidence="1" type="ORF">E3T39_15590</name>
</gene>
<protein>
    <submittedName>
        <fullName evidence="1">Uncharacterized protein</fullName>
    </submittedName>
</protein>
<comment type="caution">
    <text evidence="1">The sequence shown here is derived from an EMBL/GenBank/DDBJ whole genome shotgun (WGS) entry which is preliminary data.</text>
</comment>
<dbReference type="AlphaFoldDB" id="A0A4R9AC48"/>
<dbReference type="Proteomes" id="UP000298170">
    <property type="component" value="Unassembled WGS sequence"/>
</dbReference>
<reference evidence="1 2" key="1">
    <citation type="submission" date="2019-03" db="EMBL/GenBank/DDBJ databases">
        <title>Genomics of glacier-inhabiting Cryobacterium strains.</title>
        <authorList>
            <person name="Liu Q."/>
            <person name="Xin Y.-H."/>
        </authorList>
    </citation>
    <scope>NUCLEOTIDE SEQUENCE [LARGE SCALE GENOMIC DNA]</scope>
    <source>
        <strain evidence="1 2">Sr39</strain>
    </source>
</reference>
<proteinExistence type="predicted"/>
<dbReference type="EMBL" id="SOHJ01000015">
    <property type="protein sequence ID" value="TFD56758.1"/>
    <property type="molecule type" value="Genomic_DNA"/>
</dbReference>
<accession>A0A4R9AC48</accession>
<sequence length="72" mass="7056">MDFDQQAKTDLLEAVEALRVEAEGPAPDTGAVVKKAGRLKAAAASIGIPALSSAVGGAVEAFTSLAIGGAFG</sequence>